<evidence type="ECO:0000259" key="3">
    <source>
        <dbReference type="Pfam" id="PF07603"/>
    </source>
</evidence>
<gene>
    <name evidence="4" type="ORF">SAMN05216233_113128</name>
</gene>
<protein>
    <recommendedName>
        <fullName evidence="3">Lcl C-terminal domain-containing protein</fullName>
    </recommendedName>
</protein>
<dbReference type="RefSeq" id="WP_092212352.1">
    <property type="nucleotide sequence ID" value="NZ_FMUX01000013.1"/>
</dbReference>
<feature type="signal peptide" evidence="2">
    <location>
        <begin position="1"/>
        <end position="24"/>
    </location>
</feature>
<dbReference type="InterPro" id="IPR038081">
    <property type="entry name" value="CalX-like_sf"/>
</dbReference>
<keyword evidence="2" id="KW-0732">Signal</keyword>
<accession>A0A1G5HDN1</accession>
<feature type="domain" description="Lcl C-terminal" evidence="3">
    <location>
        <begin position="233"/>
        <end position="339"/>
    </location>
</feature>
<evidence type="ECO:0000256" key="1">
    <source>
        <dbReference type="SAM" id="MobiDB-lite"/>
    </source>
</evidence>
<dbReference type="PANTHER" id="PTHR35812">
    <property type="entry name" value="LIPOPROTEIN"/>
    <property type="match status" value="1"/>
</dbReference>
<organism evidence="4 5">
    <name type="scientific">Desulfoluna spongiiphila</name>
    <dbReference type="NCBI Taxonomy" id="419481"/>
    <lineage>
        <taxon>Bacteria</taxon>
        <taxon>Pseudomonadati</taxon>
        <taxon>Thermodesulfobacteriota</taxon>
        <taxon>Desulfobacteria</taxon>
        <taxon>Desulfobacterales</taxon>
        <taxon>Desulfolunaceae</taxon>
        <taxon>Desulfoluna</taxon>
    </lineage>
</organism>
<evidence type="ECO:0000256" key="2">
    <source>
        <dbReference type="SAM" id="SignalP"/>
    </source>
</evidence>
<feature type="chain" id="PRO_5011488804" description="Lcl C-terminal domain-containing protein" evidence="2">
    <location>
        <begin position="25"/>
        <end position="972"/>
    </location>
</feature>
<feature type="compositionally biased region" description="Polar residues" evidence="1">
    <location>
        <begin position="915"/>
        <end position="925"/>
    </location>
</feature>
<dbReference type="Pfam" id="PF07603">
    <property type="entry name" value="Lcl_C"/>
    <property type="match status" value="2"/>
</dbReference>
<sequence length="972" mass="106111">MNPFSRLFFLSTCFLFFLCSPASAAPVPDTNQTLCYDDAGNEIDCAGSGQDGSESINPMSYEKLDDEGYVLSPEATTWVAVRDKVTGLVWEVKNEVNKDVKYCWGSKPSDSSKLFIDDFLETLNTEQYAGRNDWRIPTIKELTSLVRYIDNPEDVLKIDTDCFPNTAPDGSYWSATPFEIAEGMSFSYSLNFKAFTQHANWNNSSFPKSYLRAVSGPKQTGEYRLKPNHEIPGTVTDTETGLMWEQELASKYLQDDIPIKYTWGEALSYCNTLETGGYRDWRLPTAKELLTIVNFAGSKKLVYPSVFSNIRTESDESYWTSTYAKHESNESPLTVHFSTIMESLKYYSDMAKAAKSTTSVLAVRGGQPINDGHLVITSPRQGADIEPGEEILVKWIGFHQATQGNVVMDFSTDGGKHFTTITDSAENTGLYAWQIPPDISSVNCMLRITPTVSGHEQEGTTQSLFRIGPQVKLLLGDPSGHTSESGLTATVPVCLNTQPDGTVVLSIESDNPLEGIVSQGGTLTFGPDDYDQPQLVTITGANDHVVDGSVAYHALATVDQVHTTDTTGYTTLEPTLITLINDDDDTADFVATPDKIIISENGTSANISVHLTSKPTGNVTIQFKSIHSDKYELNKAELVFSLTNWGLPQKMVVTGKKDGVPKADEQFDLSVEVDIDKTTDQSGYKAIKSKSIHVTCLNTDPGLFVTDYWTEGYNHLRLTEDGGTAQFSVRLLTQPSANVTVDIESTDTTEGVVSPQKLVFTPLNWKDEQFVTASGVDDFIIEDPMVPEDFQIIVRPNKPETKDTTGYADAPEHIIYHVKNVDNNDWERIALTVGDISGTVTENGGSATFHVALGTVPDGDVIVDVTSSNEAEASVSPATLVFAPETWNEKKTVTVTGVPDSKEDGEKEVTVQLSVNGASSDTTGYKDTAATKVPLKSSNAQSSAEKATPSPETQGENTEGGCFIQSLHHGLP</sequence>
<dbReference type="Gene3D" id="2.60.40.2030">
    <property type="match status" value="1"/>
</dbReference>
<proteinExistence type="predicted"/>
<dbReference type="Proteomes" id="UP000198870">
    <property type="component" value="Unassembled WGS sequence"/>
</dbReference>
<name>A0A1G5HDN1_9BACT</name>
<feature type="region of interest" description="Disordered" evidence="1">
    <location>
        <begin position="915"/>
        <end position="972"/>
    </location>
</feature>
<evidence type="ECO:0000313" key="4">
    <source>
        <dbReference type="EMBL" id="SCY61955.1"/>
    </source>
</evidence>
<feature type="compositionally biased region" description="Polar residues" evidence="1">
    <location>
        <begin position="936"/>
        <end position="957"/>
    </location>
</feature>
<dbReference type="STRING" id="419481.SAMN05216233_113128"/>
<dbReference type="InterPro" id="IPR011460">
    <property type="entry name" value="Lcl_C"/>
</dbReference>
<evidence type="ECO:0000313" key="5">
    <source>
        <dbReference type="Proteomes" id="UP000198870"/>
    </source>
</evidence>
<dbReference type="EMBL" id="FMUX01000013">
    <property type="protein sequence ID" value="SCY61955.1"/>
    <property type="molecule type" value="Genomic_DNA"/>
</dbReference>
<feature type="domain" description="Lcl C-terminal" evidence="3">
    <location>
        <begin position="80"/>
        <end position="214"/>
    </location>
</feature>
<dbReference type="OrthoDB" id="9793251at2"/>
<reference evidence="4 5" key="1">
    <citation type="submission" date="2016-10" db="EMBL/GenBank/DDBJ databases">
        <authorList>
            <person name="de Groot N.N."/>
        </authorList>
    </citation>
    <scope>NUCLEOTIDE SEQUENCE [LARGE SCALE GENOMIC DNA]</scope>
    <source>
        <strain evidence="4 5">AA1</strain>
    </source>
</reference>
<dbReference type="SUPFAM" id="SSF141072">
    <property type="entry name" value="CalX-like"/>
    <property type="match status" value="1"/>
</dbReference>
<dbReference type="PANTHER" id="PTHR35812:SF1">
    <property type="entry name" value="LIPOPROTEIN"/>
    <property type="match status" value="1"/>
</dbReference>
<keyword evidence="5" id="KW-1185">Reference proteome</keyword>
<dbReference type="AlphaFoldDB" id="A0A1G5HDN1"/>